<dbReference type="Pfam" id="PF00440">
    <property type="entry name" value="TetR_N"/>
    <property type="match status" value="1"/>
</dbReference>
<evidence type="ECO:0000256" key="2">
    <source>
        <dbReference type="SAM" id="MobiDB-lite"/>
    </source>
</evidence>
<proteinExistence type="predicted"/>
<dbReference type="InterPro" id="IPR001647">
    <property type="entry name" value="HTH_TetR"/>
</dbReference>
<accession>A0ABV8HV04</accession>
<feature type="compositionally biased region" description="Basic residues" evidence="2">
    <location>
        <begin position="1"/>
        <end position="24"/>
    </location>
</feature>
<feature type="region of interest" description="Disordered" evidence="2">
    <location>
        <begin position="87"/>
        <end position="133"/>
    </location>
</feature>
<dbReference type="RefSeq" id="WP_386436600.1">
    <property type="nucleotide sequence ID" value="NZ_JBHSBB010000030.1"/>
</dbReference>
<dbReference type="Proteomes" id="UP001595765">
    <property type="component" value="Unassembled WGS sequence"/>
</dbReference>
<name>A0ABV8HV04_9ACTN</name>
<comment type="caution">
    <text evidence="4">The sequence shown here is derived from an EMBL/GenBank/DDBJ whole genome shotgun (WGS) entry which is preliminary data.</text>
</comment>
<evidence type="ECO:0000256" key="1">
    <source>
        <dbReference type="ARBA" id="ARBA00023125"/>
    </source>
</evidence>
<organism evidence="4 5">
    <name type="scientific">Streptomyces polygonati</name>
    <dbReference type="NCBI Taxonomy" id="1617087"/>
    <lineage>
        <taxon>Bacteria</taxon>
        <taxon>Bacillati</taxon>
        <taxon>Actinomycetota</taxon>
        <taxon>Actinomycetes</taxon>
        <taxon>Kitasatosporales</taxon>
        <taxon>Streptomycetaceae</taxon>
        <taxon>Streptomyces</taxon>
    </lineage>
</organism>
<keyword evidence="1" id="KW-0238">DNA-binding</keyword>
<feature type="region of interest" description="Disordered" evidence="2">
    <location>
        <begin position="1"/>
        <end position="33"/>
    </location>
</feature>
<dbReference type="Gene3D" id="1.10.10.60">
    <property type="entry name" value="Homeodomain-like"/>
    <property type="match status" value="1"/>
</dbReference>
<sequence length="147" mass="15796">MRLRRHAASGRRRRRRGVAARRRNPAVATQVEEQIVPAPRQAGGVRGAPREKVVAAARDLFVAQGYEATSRQEVADRAGVGVQTVTSCSATSAHCSRMSSTRPWSATPDRSAPWTATGSAARAPDPRRPDNCEPTYEVYATSLAGSP</sequence>
<gene>
    <name evidence="4" type="ORF">ACFO3J_31095</name>
</gene>
<feature type="domain" description="HTH tetR-type" evidence="3">
    <location>
        <begin position="54"/>
        <end position="85"/>
    </location>
</feature>
<protein>
    <submittedName>
        <fullName evidence="4">TetR/AcrR family transcriptional regulator</fullName>
    </submittedName>
</protein>
<dbReference type="InterPro" id="IPR009057">
    <property type="entry name" value="Homeodomain-like_sf"/>
</dbReference>
<reference evidence="5" key="1">
    <citation type="journal article" date="2019" name="Int. J. Syst. Evol. Microbiol.">
        <title>The Global Catalogue of Microorganisms (GCM) 10K type strain sequencing project: providing services to taxonomists for standard genome sequencing and annotation.</title>
        <authorList>
            <consortium name="The Broad Institute Genomics Platform"/>
            <consortium name="The Broad Institute Genome Sequencing Center for Infectious Disease"/>
            <person name="Wu L."/>
            <person name="Ma J."/>
        </authorList>
    </citation>
    <scope>NUCLEOTIDE SEQUENCE [LARGE SCALE GENOMIC DNA]</scope>
    <source>
        <strain evidence="5">CGMCC 4.7237</strain>
    </source>
</reference>
<keyword evidence="5" id="KW-1185">Reference proteome</keyword>
<evidence type="ECO:0000259" key="3">
    <source>
        <dbReference type="Pfam" id="PF00440"/>
    </source>
</evidence>
<dbReference type="SUPFAM" id="SSF46689">
    <property type="entry name" value="Homeodomain-like"/>
    <property type="match status" value="1"/>
</dbReference>
<evidence type="ECO:0000313" key="4">
    <source>
        <dbReference type="EMBL" id="MFC4035884.1"/>
    </source>
</evidence>
<feature type="compositionally biased region" description="Polar residues" evidence="2">
    <location>
        <begin position="87"/>
        <end position="104"/>
    </location>
</feature>
<evidence type="ECO:0000313" key="5">
    <source>
        <dbReference type="Proteomes" id="UP001595765"/>
    </source>
</evidence>
<dbReference type="EMBL" id="JBHSBB010000030">
    <property type="protein sequence ID" value="MFC4035884.1"/>
    <property type="molecule type" value="Genomic_DNA"/>
</dbReference>